<dbReference type="GO" id="GO:0004043">
    <property type="term" value="F:L-aminoadipate-semialdehyde dehydrogenase [NAD(P)+] activity"/>
    <property type="evidence" value="ECO:0007669"/>
    <property type="project" value="UniProtKB-EC"/>
</dbReference>
<evidence type="ECO:0000256" key="12">
    <source>
        <dbReference type="ARBA" id="ARBA00023154"/>
    </source>
</evidence>
<evidence type="ECO:0000256" key="2">
    <source>
        <dbReference type="ARBA" id="ARBA00003499"/>
    </source>
</evidence>
<dbReference type="SUPFAM" id="SSF56801">
    <property type="entry name" value="Acetyl-CoA synthetase-like"/>
    <property type="match status" value="1"/>
</dbReference>
<evidence type="ECO:0000256" key="16">
    <source>
        <dbReference type="ARBA" id="ARBA00048414"/>
    </source>
</evidence>
<dbReference type="NCBIfam" id="TIGR01746">
    <property type="entry name" value="Thioester-redct"/>
    <property type="match status" value="1"/>
</dbReference>
<evidence type="ECO:0000259" key="18">
    <source>
        <dbReference type="PROSITE" id="PS50075"/>
    </source>
</evidence>
<dbReference type="NCBIfam" id="TIGR01733">
    <property type="entry name" value="AA-adenyl-dom"/>
    <property type="match status" value="1"/>
</dbReference>
<dbReference type="InterPro" id="IPR036736">
    <property type="entry name" value="ACP-like_sf"/>
</dbReference>
<dbReference type="InterPro" id="IPR013120">
    <property type="entry name" value="FAR_NAD-bd"/>
</dbReference>
<keyword evidence="10" id="KW-0521">NADP</keyword>
<gene>
    <name evidence="19" type="ORF">GSTUAT00006314001</name>
</gene>
<dbReference type="UniPathway" id="UPA00033">
    <property type="reaction ID" value="UER00032"/>
</dbReference>
<dbReference type="SUPFAM" id="SSF47336">
    <property type="entry name" value="ACP-like"/>
    <property type="match status" value="1"/>
</dbReference>
<comment type="catalytic activity">
    <reaction evidence="16">
        <text>(S)-2-amino-6-oxohexanoate + NAD(+) + H2O = L-2-aminoadipate + NADH + 2 H(+)</text>
        <dbReference type="Rhea" id="RHEA:12308"/>
        <dbReference type="ChEBI" id="CHEBI:15377"/>
        <dbReference type="ChEBI" id="CHEBI:15378"/>
        <dbReference type="ChEBI" id="CHEBI:57540"/>
        <dbReference type="ChEBI" id="CHEBI:57945"/>
        <dbReference type="ChEBI" id="CHEBI:58321"/>
        <dbReference type="ChEBI" id="CHEBI:58672"/>
        <dbReference type="EC" id="1.2.1.31"/>
    </reaction>
</comment>
<proteinExistence type="inferred from homology"/>
<comment type="catalytic activity">
    <reaction evidence="15">
        <text>(S)-2-amino-6-oxohexanoate + AMP + diphosphate + NADP(+) = L-2-aminoadipate + ATP + NADPH + H(+)</text>
        <dbReference type="Rhea" id="RHEA:46936"/>
        <dbReference type="ChEBI" id="CHEBI:15378"/>
        <dbReference type="ChEBI" id="CHEBI:30616"/>
        <dbReference type="ChEBI" id="CHEBI:33019"/>
        <dbReference type="ChEBI" id="CHEBI:57783"/>
        <dbReference type="ChEBI" id="CHEBI:58321"/>
        <dbReference type="ChEBI" id="CHEBI:58349"/>
        <dbReference type="ChEBI" id="CHEBI:58672"/>
        <dbReference type="ChEBI" id="CHEBI:456215"/>
        <dbReference type="EC" id="1.2.1.95"/>
    </reaction>
</comment>
<dbReference type="Gene3D" id="3.30.300.30">
    <property type="match status" value="1"/>
</dbReference>
<comment type="cofactor">
    <cofactor evidence="1">
        <name>pantetheine 4'-phosphate</name>
        <dbReference type="ChEBI" id="CHEBI:47942"/>
    </cofactor>
</comment>
<dbReference type="PROSITE" id="PS00012">
    <property type="entry name" value="PHOSPHOPANTETHEINE"/>
    <property type="match status" value="1"/>
</dbReference>
<dbReference type="InterPro" id="IPR014397">
    <property type="entry name" value="Lys2"/>
</dbReference>
<keyword evidence="9" id="KW-0028">Amino-acid biosynthesis</keyword>
<evidence type="ECO:0000256" key="1">
    <source>
        <dbReference type="ARBA" id="ARBA00001957"/>
    </source>
</evidence>
<evidence type="ECO:0000313" key="19">
    <source>
        <dbReference type="EMBL" id="CUS09599.1"/>
    </source>
</evidence>
<dbReference type="NCBIfam" id="TIGR03443">
    <property type="entry name" value="alpha_am_amid"/>
    <property type="match status" value="1"/>
</dbReference>
<dbReference type="InterPro" id="IPR010080">
    <property type="entry name" value="Thioester_reductase-like_dom"/>
</dbReference>
<comment type="function">
    <text evidence="2">Catalyzes the activation of alpha-aminoadipate by ATP-dependent adenylation and the reduction of activated alpha-aminoadipate by NADPH. The activated alpha-aminoadipate is bound to the phosphopantheinyl group of the enzyme itself before it is reduced to (S)-2-amino-6-oxohexanoate.</text>
</comment>
<evidence type="ECO:0000256" key="6">
    <source>
        <dbReference type="ARBA" id="ARBA00013073"/>
    </source>
</evidence>
<dbReference type="InterPro" id="IPR020845">
    <property type="entry name" value="AMP-binding_CS"/>
</dbReference>
<comment type="similarity">
    <text evidence="4">Belongs to the ATP-dependent AMP-binding enzyme family.</text>
</comment>
<dbReference type="InterPro" id="IPR010071">
    <property type="entry name" value="AA_adenyl_dom"/>
</dbReference>
<dbReference type="InterPro" id="IPR020806">
    <property type="entry name" value="PKS_PP-bd"/>
</dbReference>
<evidence type="ECO:0000256" key="14">
    <source>
        <dbReference type="ARBA" id="ARBA00032195"/>
    </source>
</evidence>
<sequence length="1430" mass="156705">MVQDSIPARLARWEERLRSLTTQSLSTDYVRPDPPRIIEAVHTVAVPEPAKLALLQLGILDGSNPVSPFTVLLAAFTVLAFRLTGDEDITIGTTAENKEPFVLRTPLTGQTTFIDLLSQVKELEIEGAADSVPFSQLVSHLQSKSKDQAHPCLYHLSLYHAPDAPSKQFLSSHELTTDLSIYVELNSPATSQSLRYVPQMPNITLSAHYNQLIFSSKRISFMVDQLLQIVQFGAKNPEISVGSIPLQTPEQLAILPDPRKDLNWGSFRGAIHDIFSANAKKHPDRECVVETPDFFEENGKSRIFTYRQIDEASNILAHHFIAKGVKRGDVVMVYAYRGVDLVVAVMGVLKAGATFSVIDPAYPPARQNIYLQVAQPRALVVIAKAGTLSPVVREYIKNELSIYTEVPALAIQCDGVLVGGEIGGEDALADQVTLKALGTGVVVGPDSTPTLSFTSGSEGIPKGVRGRHFSLTYYFPWMAETFGLSENDRFTMLSGIAHDPIQRDIFTPLFLGAKLLVPTVDDIGTPGRLAEWMDENGATITHLTPAMGQLLSAQATSSIPSLHHAFFVGDILTKRDCLRLQSLARNVNVVNMYGTTETQRAVSYFEVPSLNDNATFSQTQKDVIPAGKGMLDVQLLVVNRHNREQICGVGEIGEIYVRAGGLAEGYLRIPEMTDMKFIRNWYIPEDRWASQESTGDEPWREFYMGPRDRLYRTGDLGRYTPDGEVECSGRVDDQVKIRGFRIELGEIDTSLSQHPFVRENVTLVRRDKDEEPTLVSYIVPLHTTEIDGLLSADETADENIVGDDIVRGLRRYRKLIAEIKAYLKGRLPSYAVPTVVVPLTRLPLNPNGKIDKPALPFPDTAQLAAASRRTRRGTNAATDLQEVEDQSLTPVQRDLRGIWRGLLTHATIPIGLDDNFFDIGGHSILATRMIFEVRKKFVADVPLGSIFKHPTLGALASEIERMKGSGELSIQDIGGTSSTDSEDSKMSNYSADAKEIVKALPESFPAAEKPALGGNVFLTGATGFLGVYLLRELLSRSNPAIGKVFVHVRAKNTDAAMERVIKSCEAYGVWDPSWSSRIVAVVGELGGERLGISGAEWRMLTEEVDVIIHNGAQVHWVYPYTKLKPANVTGTVDTLQLCATGKPKSFAFISSTSVLDSDHYVRLSDTIMETGGAGVPESDDLEGSALDLGTGYGQSKWVGEYIVREAGRRGLGGCVIRPGYIVGDSKSGVTNTDDFLIRMIKGCAQLGQMPDIHNTVNMVPVDHVARVVVACAFNPPDSPLPVAHVTSHPRLRFNEFLGTLAIYGYDVTKVDYIPWRIALETHIVEKSKDNALYPLLHFVLDNLPSNTKAPELDDSNAVTALLSDKEWTRQDSSYGAGVSVEQMGIYLAYLIGLGFLPPPSKKGELELPVVKIGDRQRGALESVGGRGALV</sequence>
<reference evidence="19" key="1">
    <citation type="submission" date="2015-10" db="EMBL/GenBank/DDBJ databases">
        <authorList>
            <person name="Regsiter A."/>
            <person name="william w."/>
        </authorList>
    </citation>
    <scope>NUCLEOTIDE SEQUENCE</scope>
    <source>
        <strain evidence="19">Montdore</strain>
    </source>
</reference>
<keyword evidence="20" id="KW-1185">Reference proteome</keyword>
<dbReference type="PROSITE" id="PS50075">
    <property type="entry name" value="CARRIER"/>
    <property type="match status" value="1"/>
</dbReference>
<dbReference type="CDD" id="cd05235">
    <property type="entry name" value="SDR_e1"/>
    <property type="match status" value="1"/>
</dbReference>
<keyword evidence="12" id="KW-0457">Lysine biosynthesis</keyword>
<dbReference type="InterPro" id="IPR000873">
    <property type="entry name" value="AMP-dep_synth/lig_dom"/>
</dbReference>
<evidence type="ECO:0000256" key="7">
    <source>
        <dbReference type="ARBA" id="ARBA00022450"/>
    </source>
</evidence>
<keyword evidence="7" id="KW-0596">Phosphopantetheine</keyword>
<dbReference type="EC" id="1.2.1.95" evidence="5"/>
<feature type="domain" description="Carrier" evidence="18">
    <location>
        <begin position="886"/>
        <end position="963"/>
    </location>
</feature>
<dbReference type="PROSITE" id="PS00455">
    <property type="entry name" value="AMP_BINDING"/>
    <property type="match status" value="1"/>
</dbReference>
<evidence type="ECO:0000256" key="11">
    <source>
        <dbReference type="ARBA" id="ARBA00023002"/>
    </source>
</evidence>
<dbReference type="Gene3D" id="3.40.50.720">
    <property type="entry name" value="NAD(P)-binding Rossmann-like Domain"/>
    <property type="match status" value="1"/>
</dbReference>
<comment type="pathway">
    <text evidence="3">Amino-acid biosynthesis; L-lysine biosynthesis via AAA pathway; L-lysine from L-alpha-aminoadipate (fungal route): step 1/3.</text>
</comment>
<dbReference type="PIRSF" id="PIRSF001617">
    <property type="entry name" value="Alpha-AR"/>
    <property type="match status" value="1"/>
</dbReference>
<protein>
    <recommendedName>
        <fullName evidence="14">Alpha-aminoadipate reductase</fullName>
        <ecNumber evidence="6">1.2.1.31</ecNumber>
        <ecNumber evidence="5">1.2.1.95</ecNumber>
    </recommendedName>
    <alternativeName>
        <fullName evidence="13">L-aminoadipate-semialdehyde dehydrogenase</fullName>
    </alternativeName>
</protein>
<organism evidence="19 20">
    <name type="scientific">Tuber aestivum</name>
    <name type="common">summer truffle</name>
    <dbReference type="NCBI Taxonomy" id="59557"/>
    <lineage>
        <taxon>Eukaryota</taxon>
        <taxon>Fungi</taxon>
        <taxon>Dikarya</taxon>
        <taxon>Ascomycota</taxon>
        <taxon>Pezizomycotina</taxon>
        <taxon>Pezizomycetes</taxon>
        <taxon>Pezizales</taxon>
        <taxon>Tuberaceae</taxon>
        <taxon>Tuber</taxon>
    </lineage>
</organism>
<dbReference type="GO" id="GO:0031177">
    <property type="term" value="F:phosphopantetheine binding"/>
    <property type="evidence" value="ECO:0007669"/>
    <property type="project" value="InterPro"/>
</dbReference>
<dbReference type="PANTHER" id="PTHR44845">
    <property type="entry name" value="CARRIER DOMAIN-CONTAINING PROTEIN"/>
    <property type="match status" value="1"/>
</dbReference>
<dbReference type="EMBL" id="LN891076">
    <property type="protein sequence ID" value="CUS09599.1"/>
    <property type="molecule type" value="Genomic_DNA"/>
</dbReference>
<dbReference type="SMART" id="SM00823">
    <property type="entry name" value="PKS_PP"/>
    <property type="match status" value="1"/>
</dbReference>
<evidence type="ECO:0000256" key="8">
    <source>
        <dbReference type="ARBA" id="ARBA00022553"/>
    </source>
</evidence>
<evidence type="ECO:0000256" key="5">
    <source>
        <dbReference type="ARBA" id="ARBA00012913"/>
    </source>
</evidence>
<keyword evidence="8" id="KW-0597">Phosphoprotein</keyword>
<evidence type="ECO:0000256" key="13">
    <source>
        <dbReference type="ARBA" id="ARBA00031335"/>
    </source>
</evidence>
<dbReference type="InterPro" id="IPR009081">
    <property type="entry name" value="PP-bd_ACP"/>
</dbReference>
<evidence type="ECO:0000256" key="15">
    <source>
        <dbReference type="ARBA" id="ARBA00048260"/>
    </source>
</evidence>
<dbReference type="Proteomes" id="UP001412239">
    <property type="component" value="Unassembled WGS sequence"/>
</dbReference>
<dbReference type="Gene3D" id="1.10.1200.10">
    <property type="entry name" value="ACP-like"/>
    <property type="match status" value="1"/>
</dbReference>
<evidence type="ECO:0000256" key="3">
    <source>
        <dbReference type="ARBA" id="ARBA00004827"/>
    </source>
</evidence>
<evidence type="ECO:0000256" key="10">
    <source>
        <dbReference type="ARBA" id="ARBA00022857"/>
    </source>
</evidence>
<dbReference type="PANTHER" id="PTHR44845:SF1">
    <property type="entry name" value="L-2-AMINOADIPATE REDUCTASE"/>
    <property type="match status" value="1"/>
</dbReference>
<dbReference type="GO" id="GO:0019878">
    <property type="term" value="P:lysine biosynthetic process via aminoadipic acid"/>
    <property type="evidence" value="ECO:0007669"/>
    <property type="project" value="UniProtKB-UniPathway"/>
</dbReference>
<dbReference type="SUPFAM" id="SSF52777">
    <property type="entry name" value="CoA-dependent acyltransferases"/>
    <property type="match status" value="1"/>
</dbReference>
<dbReference type="SUPFAM" id="SSF51735">
    <property type="entry name" value="NAD(P)-binding Rossmann-fold domains"/>
    <property type="match status" value="1"/>
</dbReference>
<dbReference type="Pfam" id="PF00550">
    <property type="entry name" value="PP-binding"/>
    <property type="match status" value="1"/>
</dbReference>
<dbReference type="Gene3D" id="3.30.559.30">
    <property type="entry name" value="Nonribosomal peptide synthetase, condensation domain"/>
    <property type="match status" value="1"/>
</dbReference>
<evidence type="ECO:0000256" key="9">
    <source>
        <dbReference type="ARBA" id="ARBA00022605"/>
    </source>
</evidence>
<dbReference type="Pfam" id="PF07993">
    <property type="entry name" value="NAD_binding_4"/>
    <property type="match status" value="1"/>
</dbReference>
<evidence type="ECO:0000256" key="4">
    <source>
        <dbReference type="ARBA" id="ARBA00006432"/>
    </source>
</evidence>
<name>A0A292PPW3_9PEZI</name>
<evidence type="ECO:0000256" key="17">
    <source>
        <dbReference type="ARBA" id="ARBA00049537"/>
    </source>
</evidence>
<dbReference type="InterPro" id="IPR045851">
    <property type="entry name" value="AMP-bd_C_sf"/>
</dbReference>
<dbReference type="InterPro" id="IPR036291">
    <property type="entry name" value="NAD(P)-bd_dom_sf"/>
</dbReference>
<dbReference type="Gene3D" id="3.40.50.12780">
    <property type="entry name" value="N-terminal domain of ligase-like"/>
    <property type="match status" value="1"/>
</dbReference>
<comment type="catalytic activity">
    <reaction evidence="17">
        <text>(S)-2-amino-6-oxohexanoate + NADP(+) + H2O = L-2-aminoadipate + NADPH + 2 H(+)</text>
        <dbReference type="Rhea" id="RHEA:12304"/>
        <dbReference type="ChEBI" id="CHEBI:15377"/>
        <dbReference type="ChEBI" id="CHEBI:15378"/>
        <dbReference type="ChEBI" id="CHEBI:57783"/>
        <dbReference type="ChEBI" id="CHEBI:58321"/>
        <dbReference type="ChEBI" id="CHEBI:58349"/>
        <dbReference type="ChEBI" id="CHEBI:58672"/>
        <dbReference type="EC" id="1.2.1.31"/>
    </reaction>
</comment>
<dbReference type="FunFam" id="3.40.50.720:FF:000787">
    <property type="entry name" value="L-2-aminoadipate reductase"/>
    <property type="match status" value="1"/>
</dbReference>
<dbReference type="InterPro" id="IPR006162">
    <property type="entry name" value="Ppantetheine_attach_site"/>
</dbReference>
<keyword evidence="11" id="KW-0560">Oxidoreductase</keyword>
<dbReference type="Pfam" id="PF00501">
    <property type="entry name" value="AMP-binding"/>
    <property type="match status" value="1"/>
</dbReference>
<dbReference type="InterPro" id="IPR042099">
    <property type="entry name" value="ANL_N_sf"/>
</dbReference>
<dbReference type="EC" id="1.2.1.31" evidence="6"/>
<accession>A0A292PPW3</accession>
<evidence type="ECO:0000313" key="20">
    <source>
        <dbReference type="Proteomes" id="UP001412239"/>
    </source>
</evidence>